<reference evidence="1 2" key="1">
    <citation type="submission" date="2020-10" db="EMBL/GenBank/DDBJ databases">
        <title>Sequencing the genomes of 1000 actinobacteria strains.</title>
        <authorList>
            <person name="Klenk H.-P."/>
        </authorList>
    </citation>
    <scope>NUCLEOTIDE SEQUENCE [LARGE SCALE GENOMIC DNA]</scope>
    <source>
        <strain evidence="1 2">DSM 41803</strain>
    </source>
</reference>
<comment type="caution">
    <text evidence="1">The sequence shown here is derived from an EMBL/GenBank/DDBJ whole genome shotgun (WGS) entry which is preliminary data.</text>
</comment>
<proteinExistence type="predicted"/>
<organism evidence="1 2">
    <name type="scientific">Streptomyces stelliscabiei</name>
    <dbReference type="NCBI Taxonomy" id="146820"/>
    <lineage>
        <taxon>Bacteria</taxon>
        <taxon>Bacillati</taxon>
        <taxon>Actinomycetota</taxon>
        <taxon>Actinomycetes</taxon>
        <taxon>Kitasatosporales</taxon>
        <taxon>Streptomycetaceae</taxon>
        <taxon>Streptomyces</taxon>
    </lineage>
</organism>
<dbReference type="RefSeq" id="WP_046913968.1">
    <property type="nucleotide sequence ID" value="NZ_JADBGF010000001.1"/>
</dbReference>
<dbReference type="GeneID" id="86827340"/>
<sequence>MDFAAYEAWQEALEEAFFSPEWDGHPVVMYVDDAEVASLQKRFALDVSLVDAVSRGVDPGESHPYAAIEKYEESKRSADGAPAVLPLLACSVIAATRMANDGQRRANNYHDHLSQLLTGRDGVLTSAKYLPIAWMWQRLASWQLQWGAYRGLCTIPSPEDLPQHQARIGYALSQAVLRGTDRMLLPKFFHVMSQRNSTAWPLPGAVLVRGAKLWDQGDKFSTGFRRAIDDPEICPIAERLLGNLANVWDGSEEYVQPGTPRAELLVRFENRRLGWLARLPRFGERDYQLSGGVQLQQLGDTSYYSVGGLKLPEDRSLRAGFQLIGEGIVVSRPASSLVVFRQDDSLDCRTSVDRFVPGEEHMIIAAPEAAADVEAVLDRAASPGRRKEAGRLSWMPEGWTLYNGVVFDDPVTLKQAIRSVQGAVLAVQPAPQYKMYLQGGLRIAPDLDQRLYLVGGEPNLVLPDGASGEAKLDGQAQDPPFKARGVPIPLWIREMPEGKHRIEAEESVVEFTTAEDAPSLATPDTVVGFPLARGKGAAYPAAQRAGAPVVTGAHFGEAGTGAIPRVVLCRRGAETTIFVSSDGRAWEVAVPDSPSWWSRLPVKPSDYRFEVELRGIDGWILQKRRGKWTAEAAYPSELSFHPTARHKPWARAVLDAADACADPLWHSYVSLAQEVGP</sequence>
<gene>
    <name evidence="1" type="ORF">H4687_002749</name>
</gene>
<keyword evidence="2" id="KW-1185">Reference proteome</keyword>
<dbReference type="OrthoDB" id="7056088at2"/>
<dbReference type="EMBL" id="JADBGF010000001">
    <property type="protein sequence ID" value="MBE1596620.1"/>
    <property type="molecule type" value="Genomic_DNA"/>
</dbReference>
<dbReference type="AlphaFoldDB" id="A0A8I0P1S5"/>
<evidence type="ECO:0000313" key="2">
    <source>
        <dbReference type="Proteomes" id="UP000629287"/>
    </source>
</evidence>
<name>A0A8I0P1S5_9ACTN</name>
<protein>
    <submittedName>
        <fullName evidence="1">Uncharacterized protein</fullName>
    </submittedName>
</protein>
<accession>A0A8I0P1S5</accession>
<dbReference type="Proteomes" id="UP000629287">
    <property type="component" value="Unassembled WGS sequence"/>
</dbReference>
<evidence type="ECO:0000313" key="1">
    <source>
        <dbReference type="EMBL" id="MBE1596620.1"/>
    </source>
</evidence>